<gene>
    <name evidence="1" type="ORF">ACFOOQ_18545</name>
</gene>
<dbReference type="RefSeq" id="WP_379729116.1">
    <property type="nucleotide sequence ID" value="NZ_JBHRYJ010000004.1"/>
</dbReference>
<sequence>MLNQTPAIQLDKPALQQLYAYWDDKRAGRPYPTREDIDPLELKFILGCLLLLDVERKPTLRFRYRLFGSEIAHQQGLDMTGKYADEHPWPAFAARTRTVYTGVLDTGSPSVIRRQELIGDRFFDHQSLVLPLGHDQIDMILVGVIFSPADPQQP</sequence>
<organism evidence="1 2">
    <name type="scientific">Ferrovibrio xuzhouensis</name>
    <dbReference type="NCBI Taxonomy" id="1576914"/>
    <lineage>
        <taxon>Bacteria</taxon>
        <taxon>Pseudomonadati</taxon>
        <taxon>Pseudomonadota</taxon>
        <taxon>Alphaproteobacteria</taxon>
        <taxon>Rhodospirillales</taxon>
        <taxon>Rhodospirillaceae</taxon>
        <taxon>Ferrovibrio</taxon>
    </lineage>
</organism>
<reference evidence="2" key="1">
    <citation type="journal article" date="2019" name="Int. J. Syst. Evol. Microbiol.">
        <title>The Global Catalogue of Microorganisms (GCM) 10K type strain sequencing project: providing services to taxonomists for standard genome sequencing and annotation.</title>
        <authorList>
            <consortium name="The Broad Institute Genomics Platform"/>
            <consortium name="The Broad Institute Genome Sequencing Center for Infectious Disease"/>
            <person name="Wu L."/>
            <person name="Ma J."/>
        </authorList>
    </citation>
    <scope>NUCLEOTIDE SEQUENCE [LARGE SCALE GENOMIC DNA]</scope>
    <source>
        <strain evidence="2">KCTC 42182</strain>
    </source>
</reference>
<protein>
    <submittedName>
        <fullName evidence="1">PAS domain-containing protein</fullName>
    </submittedName>
</protein>
<evidence type="ECO:0000313" key="1">
    <source>
        <dbReference type="EMBL" id="MFC3677561.1"/>
    </source>
</evidence>
<accession>A0ABV7VJ65</accession>
<name>A0ABV7VJ65_9PROT</name>
<dbReference type="Proteomes" id="UP001595711">
    <property type="component" value="Unassembled WGS sequence"/>
</dbReference>
<comment type="caution">
    <text evidence="1">The sequence shown here is derived from an EMBL/GenBank/DDBJ whole genome shotgun (WGS) entry which is preliminary data.</text>
</comment>
<keyword evidence="2" id="KW-1185">Reference proteome</keyword>
<dbReference type="InterPro" id="IPR009922">
    <property type="entry name" value="DUF1457"/>
</dbReference>
<evidence type="ECO:0000313" key="2">
    <source>
        <dbReference type="Proteomes" id="UP001595711"/>
    </source>
</evidence>
<dbReference type="EMBL" id="JBHRYJ010000004">
    <property type="protein sequence ID" value="MFC3677561.1"/>
    <property type="molecule type" value="Genomic_DNA"/>
</dbReference>
<dbReference type="Pfam" id="PF07310">
    <property type="entry name" value="PAS_5"/>
    <property type="match status" value="1"/>
</dbReference>
<proteinExistence type="predicted"/>